<feature type="chain" id="PRO_5002589052" evidence="1">
    <location>
        <begin position="22"/>
        <end position="138"/>
    </location>
</feature>
<evidence type="ECO:0000256" key="1">
    <source>
        <dbReference type="SAM" id="SignalP"/>
    </source>
</evidence>
<reference evidence="2 3" key="1">
    <citation type="submission" date="2015-04" db="EMBL/GenBank/DDBJ databases">
        <title>The draft genome sequence of Erythrobacter marinus HWDM-33.</title>
        <authorList>
            <person name="Zhuang L."/>
            <person name="Liu Y."/>
            <person name="Shao Z."/>
        </authorList>
    </citation>
    <scope>NUCLEOTIDE SEQUENCE [LARGE SCALE GENOMIC DNA]</scope>
    <source>
        <strain evidence="2 3">HWDM-33</strain>
    </source>
</reference>
<keyword evidence="1" id="KW-0732">Signal</keyword>
<dbReference type="EMBL" id="LBHU01000001">
    <property type="protein sequence ID" value="KLI64558.1"/>
    <property type="molecule type" value="Genomic_DNA"/>
</dbReference>
<proteinExistence type="predicted"/>
<dbReference type="OrthoDB" id="5956991at2"/>
<dbReference type="RefSeq" id="WP_047092421.1">
    <property type="nucleotide sequence ID" value="NZ_LBHU01000001.1"/>
</dbReference>
<organism evidence="2 3">
    <name type="scientific">Aurantiacibacter marinus</name>
    <dbReference type="NCBI Taxonomy" id="874156"/>
    <lineage>
        <taxon>Bacteria</taxon>
        <taxon>Pseudomonadati</taxon>
        <taxon>Pseudomonadota</taxon>
        <taxon>Alphaproteobacteria</taxon>
        <taxon>Sphingomonadales</taxon>
        <taxon>Erythrobacteraceae</taxon>
        <taxon>Aurantiacibacter</taxon>
    </lineage>
</organism>
<keyword evidence="3" id="KW-1185">Reference proteome</keyword>
<name>A0A0H0XPL9_9SPHN</name>
<evidence type="ECO:0000313" key="2">
    <source>
        <dbReference type="EMBL" id="KLI64558.1"/>
    </source>
</evidence>
<dbReference type="Proteomes" id="UP000053455">
    <property type="component" value="Unassembled WGS sequence"/>
</dbReference>
<protein>
    <submittedName>
        <fullName evidence="2">Uncharacterized protein</fullName>
    </submittedName>
</protein>
<dbReference type="PATRIC" id="fig|874156.12.peg.627"/>
<evidence type="ECO:0000313" key="3">
    <source>
        <dbReference type="Proteomes" id="UP000053455"/>
    </source>
</evidence>
<accession>A0A0H0XPL9</accession>
<dbReference type="AlphaFoldDB" id="A0A0H0XPL9"/>
<comment type="caution">
    <text evidence="2">The sequence shown here is derived from an EMBL/GenBank/DDBJ whole genome shotgun (WGS) entry which is preliminary data.</text>
</comment>
<gene>
    <name evidence="2" type="ORF">AAV99_03005</name>
</gene>
<feature type="signal peptide" evidence="1">
    <location>
        <begin position="1"/>
        <end position="21"/>
    </location>
</feature>
<sequence length="138" mass="15149">MKLILAAVATTLLAATVPAAAQDREAQREAQYEEAFEELVEGRVAGEPTSCISTFNSNRLRVVENVGLAYERGGTLWVARASDPRNLGPWDVPIIERTGSQLCRHDVHRTIDRSSGMFSGILFLSDWTPYTEAPEAEG</sequence>
<dbReference type="STRING" id="874156.GCA_001021555_00677"/>